<evidence type="ECO:0000313" key="3">
    <source>
        <dbReference type="Proteomes" id="UP001500902"/>
    </source>
</evidence>
<accession>A0ABP7BDR2</accession>
<dbReference type="RefSeq" id="WP_344875161.1">
    <property type="nucleotide sequence ID" value="NZ_BAAAZP010000032.1"/>
</dbReference>
<dbReference type="SUPFAM" id="SSF53335">
    <property type="entry name" value="S-adenosyl-L-methionine-dependent methyltransferases"/>
    <property type="match status" value="1"/>
</dbReference>
<keyword evidence="3" id="KW-1185">Reference proteome</keyword>
<reference evidence="3" key="1">
    <citation type="journal article" date="2019" name="Int. J. Syst. Evol. Microbiol.">
        <title>The Global Catalogue of Microorganisms (GCM) 10K type strain sequencing project: providing services to taxonomists for standard genome sequencing and annotation.</title>
        <authorList>
            <consortium name="The Broad Institute Genomics Platform"/>
            <consortium name="The Broad Institute Genome Sequencing Center for Infectious Disease"/>
            <person name="Wu L."/>
            <person name="Ma J."/>
        </authorList>
    </citation>
    <scope>NUCLEOTIDE SEQUENCE [LARGE SCALE GENOMIC DNA]</scope>
    <source>
        <strain evidence="3">JCM 16904</strain>
    </source>
</reference>
<dbReference type="Pfam" id="PF06634">
    <property type="entry name" value="DUF1156"/>
    <property type="match status" value="1"/>
</dbReference>
<protein>
    <submittedName>
        <fullName evidence="2">DUF1156 domain-containing protein</fullName>
    </submittedName>
</protein>
<sequence length="973" mass="107705">MSTKPRVLIEDWLPVAELGIESRREAAPIPGQFPKLKALHVWWARRPLVASAAVVLAGLLPTWNPQLGDAFPDHPELSNPAAYKLWVLKLVGIWGDPIAARRRIAAATERGETLGAAAYGYRPAFKNLPGAGDMALLHEVLRHTWGGSLPLVADPTAGGGSIPFVSARFGLPTAANDLNAVAATLLKAGVEIPVHFGHELTPELKKYGNRWRSRVEERLGKFFVYEEGEKYLTYIWANAVRCPRTGGLVPLITDQWLDKAKGHETAVRIVVHDQDGNLLSEPTFEIARGDEIDFAPSAGLMTGGTARSPYDDLAIDDAYIKAEAQSGRFEQVLYAVYYRKTDRTKGYRAPSSEDAAYLERASDYLAEHRAGWEATGCLPAEEITGISNYDRGHRMYGITKWTEMFTERQLVVHAVFAEELQRLLTEAEEELGQERARALLTVLGMLQAKALNYNAKSISWNINRQSIRSVFEKHNFTFRWTFAEFQGSQELPSFALDQVLEAYEQLVTLVGHVSPDSLVESQVQTPVIVTQGTAANLSALASGSVSHLCMDPPYYDNVMYAELSDFFYVWEKATLGRLYPDFFADTETDKENEAIANFARFAAFGRRKKQLADADYTAKMTAIFAECSRVLREDGVMTVMFTHKKAEAWDALGSAIIDAGFTIETSWPVNTESETSSHQKNKNAANSTIMLTCRKREQDESNGPIYLEDVEAEIRRAARDAVLRFQNDGIGGVDLLLSTYGPTLSVISRRWPVYSSTPDASGRDQLLRPEDALSMAREEIVDLRRARLIGQGAKSDTLTDFVLLAWDTFAAREFPYDTARLLALAVGGLDVDKLERARILKKGSGTVKLLTPSERVRRGAESDLPGVRPGAESFANVIDAVDTALYIAEHDNWPAAKRFLDKHGYTSDAGFNAVLQGLANAIPRTKVKGAWAVPEAGRLDTMCTLYFPDVTLPEATDLAMQDDDKPDTLFEMA</sequence>
<dbReference type="Gene3D" id="3.40.50.150">
    <property type="entry name" value="Vaccinia Virus protein VP39"/>
    <property type="match status" value="1"/>
</dbReference>
<evidence type="ECO:0000259" key="1">
    <source>
        <dbReference type="Pfam" id="PF06634"/>
    </source>
</evidence>
<comment type="caution">
    <text evidence="2">The sequence shown here is derived from an EMBL/GenBank/DDBJ whole genome shotgun (WGS) entry which is preliminary data.</text>
</comment>
<dbReference type="InterPro" id="IPR029063">
    <property type="entry name" value="SAM-dependent_MTases_sf"/>
</dbReference>
<feature type="domain" description="DUF1156" evidence="1">
    <location>
        <begin position="12"/>
        <end position="67"/>
    </location>
</feature>
<proteinExistence type="predicted"/>
<gene>
    <name evidence="2" type="ORF">GCM10022224_019290</name>
</gene>
<dbReference type="InterPro" id="IPR009537">
    <property type="entry name" value="DUF1156"/>
</dbReference>
<name>A0ABP7BDR2_9ACTN</name>
<dbReference type="EMBL" id="BAAAZP010000032">
    <property type="protein sequence ID" value="GAA3656322.1"/>
    <property type="molecule type" value="Genomic_DNA"/>
</dbReference>
<evidence type="ECO:0000313" key="2">
    <source>
        <dbReference type="EMBL" id="GAA3656322.1"/>
    </source>
</evidence>
<dbReference type="Proteomes" id="UP001500902">
    <property type="component" value="Unassembled WGS sequence"/>
</dbReference>
<organism evidence="2 3">
    <name type="scientific">Nonomuraea antimicrobica</name>
    <dbReference type="NCBI Taxonomy" id="561173"/>
    <lineage>
        <taxon>Bacteria</taxon>
        <taxon>Bacillati</taxon>
        <taxon>Actinomycetota</taxon>
        <taxon>Actinomycetes</taxon>
        <taxon>Streptosporangiales</taxon>
        <taxon>Streptosporangiaceae</taxon>
        <taxon>Nonomuraea</taxon>
    </lineage>
</organism>